<accession>A0A1Y3B8Y8</accession>
<dbReference type="GO" id="GO:0048015">
    <property type="term" value="P:phosphatidylinositol-mediated signaling"/>
    <property type="evidence" value="ECO:0007669"/>
    <property type="project" value="TreeGrafter"/>
</dbReference>
<dbReference type="AlphaFoldDB" id="A0A1Y3B8Y8"/>
<dbReference type="GO" id="GO:0046872">
    <property type="term" value="F:metal ion binding"/>
    <property type="evidence" value="ECO:0007669"/>
    <property type="project" value="UniProtKB-KW"/>
</dbReference>
<evidence type="ECO:0000256" key="6">
    <source>
        <dbReference type="ARBA" id="ARBA00022963"/>
    </source>
</evidence>
<dbReference type="GO" id="GO:0016829">
    <property type="term" value="F:lyase activity"/>
    <property type="evidence" value="ECO:0007669"/>
    <property type="project" value="UniProtKB-KW"/>
</dbReference>
<dbReference type="PROSITE" id="PS50008">
    <property type="entry name" value="PIPLC_Y_DOMAIN"/>
    <property type="match status" value="1"/>
</dbReference>
<feature type="domain" description="C2" evidence="11">
    <location>
        <begin position="27"/>
        <end position="151"/>
    </location>
</feature>
<proteinExistence type="predicted"/>
<dbReference type="GO" id="GO:0007186">
    <property type="term" value="P:G protein-coupled receptor signaling pathway"/>
    <property type="evidence" value="ECO:0007669"/>
    <property type="project" value="TreeGrafter"/>
</dbReference>
<dbReference type="SUPFAM" id="SSF51695">
    <property type="entry name" value="PLC-like phosphodiesterases"/>
    <property type="match status" value="1"/>
</dbReference>
<dbReference type="InterPro" id="IPR001711">
    <property type="entry name" value="PLipase_C_Pinositol-sp_Y"/>
</dbReference>
<dbReference type="SMART" id="SM00239">
    <property type="entry name" value="C2"/>
    <property type="match status" value="1"/>
</dbReference>
<dbReference type="CDD" id="cd00275">
    <property type="entry name" value="C2_PLC_like"/>
    <property type="match status" value="1"/>
</dbReference>
<gene>
    <name evidence="13" type="ORF">BLA29_004071</name>
</gene>
<feature type="domain" description="PI-PLC Y-box" evidence="12">
    <location>
        <begin position="1"/>
        <end position="24"/>
    </location>
</feature>
<dbReference type="EC" id="3.1.4.11" evidence="2"/>
<dbReference type="GO" id="GO:0046488">
    <property type="term" value="P:phosphatidylinositol metabolic process"/>
    <property type="evidence" value="ECO:0007669"/>
    <property type="project" value="TreeGrafter"/>
</dbReference>
<keyword evidence="3" id="KW-0479">Metal-binding</keyword>
<dbReference type="Gene3D" id="2.60.40.150">
    <property type="entry name" value="C2 domain"/>
    <property type="match status" value="1"/>
</dbReference>
<dbReference type="OrthoDB" id="269822at2759"/>
<evidence type="ECO:0000256" key="8">
    <source>
        <dbReference type="ARBA" id="ARBA00023157"/>
    </source>
</evidence>
<evidence type="ECO:0000259" key="12">
    <source>
        <dbReference type="PROSITE" id="PS50008"/>
    </source>
</evidence>
<dbReference type="PANTHER" id="PTHR10336:SF149">
    <property type="entry name" value="1-PHOSPHATIDYLINOSITOL 4,5-BISPHOSPHATE PHOSPHODIESTERASE CLASSES I AND II"/>
    <property type="match status" value="1"/>
</dbReference>
<dbReference type="GO" id="GO:0016042">
    <property type="term" value="P:lipid catabolic process"/>
    <property type="evidence" value="ECO:0007669"/>
    <property type="project" value="UniProtKB-KW"/>
</dbReference>
<dbReference type="PANTHER" id="PTHR10336">
    <property type="entry name" value="PHOSPHOINOSITIDE-SPECIFIC PHOSPHOLIPASE C FAMILY PROTEIN"/>
    <property type="match status" value="1"/>
</dbReference>
<evidence type="ECO:0000256" key="2">
    <source>
        <dbReference type="ARBA" id="ARBA00012368"/>
    </source>
</evidence>
<dbReference type="SUPFAM" id="SSF69989">
    <property type="entry name" value="C-terminal domain of PLC-beta"/>
    <property type="match status" value="1"/>
</dbReference>
<evidence type="ECO:0000313" key="14">
    <source>
        <dbReference type="Proteomes" id="UP000194236"/>
    </source>
</evidence>
<evidence type="ECO:0000313" key="13">
    <source>
        <dbReference type="EMBL" id="OTF77312.1"/>
    </source>
</evidence>
<protein>
    <recommendedName>
        <fullName evidence="2">phosphoinositide phospholipase C</fullName>
        <ecNumber evidence="2">3.1.4.11</ecNumber>
    </recommendedName>
</protein>
<sequence>MQLNLGIFEYNGRNGYLLKPDFMRRQDRRFDPFTESTVDGIIAGTVSIKIISGQFLSDKRVGTYVEVDMYGLPADTVRRKRTKIVPNNALNPIYDEEPFVFKKVVLPDLACLRIAAFEENGKFLGTRILPFVGLRPGYRHISLRSESMQPMTLPTLFVHITVKDYIPDGLSELADALANPIAYQSMVEKHEKQLLALIDEGDDVSYVEESCDKSDFSTNKPNLAYCSDSRSISGEEIAPRHMINRQLSQAEISIHSSLMMKGESINKMELNGGTKPSSKVSSPTHKMSLIRQDTLNRKMRIHDDINIEKLSSSLESNTAFLDAEPIEHLKKTKNLQKIFAKIDRDILTVQKKYEKLREKIKENYLQEEEKLQPFTSDKGKKFELNNISKSVKKIG</sequence>
<evidence type="ECO:0000256" key="7">
    <source>
        <dbReference type="ARBA" id="ARBA00023098"/>
    </source>
</evidence>
<keyword evidence="14" id="KW-1185">Reference proteome</keyword>
<dbReference type="PROSITE" id="PS50004">
    <property type="entry name" value="C2"/>
    <property type="match status" value="1"/>
</dbReference>
<dbReference type="GO" id="GO:0004435">
    <property type="term" value="F:phosphatidylinositol-4,5-bisphosphate phospholipase C activity"/>
    <property type="evidence" value="ECO:0007669"/>
    <property type="project" value="UniProtKB-EC"/>
</dbReference>
<dbReference type="SUPFAM" id="SSF49562">
    <property type="entry name" value="C2 domain (Calcium/lipid-binding domain, CaLB)"/>
    <property type="match status" value="1"/>
</dbReference>
<keyword evidence="9" id="KW-0807">Transducer</keyword>
<evidence type="ECO:0000256" key="1">
    <source>
        <dbReference type="ARBA" id="ARBA00000110"/>
    </source>
</evidence>
<dbReference type="InterPro" id="IPR035892">
    <property type="entry name" value="C2_domain_sf"/>
</dbReference>
<dbReference type="GO" id="GO:0005737">
    <property type="term" value="C:cytoplasm"/>
    <property type="evidence" value="ECO:0007669"/>
    <property type="project" value="TreeGrafter"/>
</dbReference>
<comment type="caution">
    <text evidence="13">The sequence shown here is derived from an EMBL/GenBank/DDBJ whole genome shotgun (WGS) entry which is preliminary data.</text>
</comment>
<dbReference type="InterPro" id="IPR000008">
    <property type="entry name" value="C2_dom"/>
</dbReference>
<dbReference type="Pfam" id="PF00168">
    <property type="entry name" value="C2"/>
    <property type="match status" value="1"/>
</dbReference>
<evidence type="ECO:0000256" key="4">
    <source>
        <dbReference type="ARBA" id="ARBA00022801"/>
    </source>
</evidence>
<comment type="catalytic activity">
    <reaction evidence="1">
        <text>an N-(acyl)-sphingosylphosphoethanolamine = an N-(acyl)-sphingosyl-1,3-cyclic phosphate + ethanolamine</text>
        <dbReference type="Rhea" id="RHEA:60648"/>
        <dbReference type="ChEBI" id="CHEBI:57603"/>
        <dbReference type="ChEBI" id="CHEBI:143891"/>
        <dbReference type="ChEBI" id="CHEBI:143892"/>
    </reaction>
</comment>
<name>A0A1Y3B8Y8_EURMA</name>
<evidence type="ECO:0000256" key="5">
    <source>
        <dbReference type="ARBA" id="ARBA00022842"/>
    </source>
</evidence>
<dbReference type="InterPro" id="IPR017946">
    <property type="entry name" value="PLC-like_Pdiesterase_TIM-brl"/>
</dbReference>
<evidence type="ECO:0000256" key="10">
    <source>
        <dbReference type="ARBA" id="ARBA00023239"/>
    </source>
</evidence>
<dbReference type="FunFam" id="2.60.40.150:FF:000008">
    <property type="entry name" value="1-phosphatidylinositol 4,5-bisphosphate phosphodiesterase"/>
    <property type="match status" value="1"/>
</dbReference>
<organism evidence="13 14">
    <name type="scientific">Euroglyphus maynei</name>
    <name type="common">Mayne's house dust mite</name>
    <dbReference type="NCBI Taxonomy" id="6958"/>
    <lineage>
        <taxon>Eukaryota</taxon>
        <taxon>Metazoa</taxon>
        <taxon>Ecdysozoa</taxon>
        <taxon>Arthropoda</taxon>
        <taxon>Chelicerata</taxon>
        <taxon>Arachnida</taxon>
        <taxon>Acari</taxon>
        <taxon>Acariformes</taxon>
        <taxon>Sarcoptiformes</taxon>
        <taxon>Astigmata</taxon>
        <taxon>Psoroptidia</taxon>
        <taxon>Analgoidea</taxon>
        <taxon>Pyroglyphidae</taxon>
        <taxon>Pyroglyphinae</taxon>
        <taxon>Euroglyphus</taxon>
    </lineage>
</organism>
<evidence type="ECO:0000259" key="11">
    <source>
        <dbReference type="PROSITE" id="PS50004"/>
    </source>
</evidence>
<keyword evidence="4" id="KW-0378">Hydrolase</keyword>
<reference evidence="13 14" key="1">
    <citation type="submission" date="2017-03" db="EMBL/GenBank/DDBJ databases">
        <title>Genome Survey of Euroglyphus maynei.</title>
        <authorList>
            <person name="Arlian L.G."/>
            <person name="Morgan M.S."/>
            <person name="Rider S.D."/>
        </authorList>
    </citation>
    <scope>NUCLEOTIDE SEQUENCE [LARGE SCALE GENOMIC DNA]</scope>
    <source>
        <strain evidence="13">Arlian Lab</strain>
        <tissue evidence="13">Whole body</tissue>
    </source>
</reference>
<keyword evidence="8" id="KW-1015">Disulfide bond</keyword>
<evidence type="ECO:0000256" key="3">
    <source>
        <dbReference type="ARBA" id="ARBA00022723"/>
    </source>
</evidence>
<keyword evidence="7" id="KW-0443">Lipid metabolism</keyword>
<dbReference type="GO" id="GO:0051209">
    <property type="term" value="P:release of sequestered calcium ion into cytosol"/>
    <property type="evidence" value="ECO:0007669"/>
    <property type="project" value="TreeGrafter"/>
</dbReference>
<keyword evidence="10" id="KW-0456">Lyase</keyword>
<dbReference type="InterPro" id="IPR001192">
    <property type="entry name" value="PI-PLC_fam"/>
</dbReference>
<keyword evidence="6" id="KW-0442">Lipid degradation</keyword>
<evidence type="ECO:0000256" key="9">
    <source>
        <dbReference type="ARBA" id="ARBA00023224"/>
    </source>
</evidence>
<dbReference type="Gene3D" id="3.20.20.190">
    <property type="entry name" value="Phosphatidylinositol (PI) phosphodiesterase"/>
    <property type="match status" value="1"/>
</dbReference>
<dbReference type="Proteomes" id="UP000194236">
    <property type="component" value="Unassembled WGS sequence"/>
</dbReference>
<keyword evidence="5" id="KW-0460">Magnesium</keyword>
<dbReference type="EMBL" id="MUJZ01033294">
    <property type="protein sequence ID" value="OTF77312.1"/>
    <property type="molecule type" value="Genomic_DNA"/>
</dbReference>